<dbReference type="InterPro" id="IPR008271">
    <property type="entry name" value="Ser/Thr_kinase_AS"/>
</dbReference>
<keyword evidence="8" id="KW-0472">Membrane</keyword>
<dbReference type="PRINTS" id="PR00109">
    <property type="entry name" value="TYRKINASE"/>
</dbReference>
<dbReference type="InterPro" id="IPR011009">
    <property type="entry name" value="Kinase-like_dom_sf"/>
</dbReference>
<dbReference type="InterPro" id="IPR017441">
    <property type="entry name" value="Protein_kinase_ATP_BS"/>
</dbReference>
<keyword evidence="3 6" id="KW-0547">Nucleotide-binding</keyword>
<dbReference type="Gene3D" id="3.30.200.20">
    <property type="entry name" value="Phosphorylase Kinase, domain 1"/>
    <property type="match status" value="1"/>
</dbReference>
<evidence type="ECO:0000256" key="3">
    <source>
        <dbReference type="ARBA" id="ARBA00022741"/>
    </source>
</evidence>
<evidence type="ECO:0000256" key="5">
    <source>
        <dbReference type="ARBA" id="ARBA00022840"/>
    </source>
</evidence>
<feature type="transmembrane region" description="Helical" evidence="8">
    <location>
        <begin position="231"/>
        <end position="257"/>
    </location>
</feature>
<keyword evidence="2" id="KW-0808">Transferase</keyword>
<keyword evidence="1" id="KW-0723">Serine/threonine-protein kinase</keyword>
<evidence type="ECO:0000256" key="2">
    <source>
        <dbReference type="ARBA" id="ARBA00022679"/>
    </source>
</evidence>
<reference evidence="10 11" key="1">
    <citation type="journal article" date="2024" name="Nat. Commun.">
        <title>Phylogenomics reveals the evolutionary origins of lichenization in chlorophyte algae.</title>
        <authorList>
            <person name="Puginier C."/>
            <person name="Libourel C."/>
            <person name="Otte J."/>
            <person name="Skaloud P."/>
            <person name="Haon M."/>
            <person name="Grisel S."/>
            <person name="Petersen M."/>
            <person name="Berrin J.G."/>
            <person name="Delaux P.M."/>
            <person name="Dal Grande F."/>
            <person name="Keller J."/>
        </authorList>
    </citation>
    <scope>NUCLEOTIDE SEQUENCE [LARGE SCALE GENOMIC DNA]</scope>
    <source>
        <strain evidence="10 11">SAG 2043</strain>
    </source>
</reference>
<dbReference type="PANTHER" id="PTHR44329">
    <property type="entry name" value="SERINE/THREONINE-PROTEIN KINASE TNNI3K-RELATED"/>
    <property type="match status" value="1"/>
</dbReference>
<dbReference type="InterPro" id="IPR001245">
    <property type="entry name" value="Ser-Thr/Tyr_kinase_cat_dom"/>
</dbReference>
<accession>A0AAW1Q4S7</accession>
<dbReference type="InterPro" id="IPR051681">
    <property type="entry name" value="Ser/Thr_Kinases-Pseudokinases"/>
</dbReference>
<dbReference type="PROSITE" id="PS00107">
    <property type="entry name" value="PROTEIN_KINASE_ATP"/>
    <property type="match status" value="1"/>
</dbReference>
<dbReference type="SMART" id="SM00220">
    <property type="entry name" value="S_TKc"/>
    <property type="match status" value="1"/>
</dbReference>
<feature type="region of interest" description="Disordered" evidence="7">
    <location>
        <begin position="630"/>
        <end position="657"/>
    </location>
</feature>
<dbReference type="AlphaFoldDB" id="A0AAW1Q4S7"/>
<keyword evidence="8" id="KW-1133">Transmembrane helix</keyword>
<dbReference type="PROSITE" id="PS00108">
    <property type="entry name" value="PROTEIN_KINASE_ST"/>
    <property type="match status" value="1"/>
</dbReference>
<keyword evidence="8" id="KW-0812">Transmembrane</keyword>
<evidence type="ECO:0000259" key="9">
    <source>
        <dbReference type="PROSITE" id="PS50011"/>
    </source>
</evidence>
<feature type="compositionally biased region" description="Low complexity" evidence="7">
    <location>
        <begin position="383"/>
        <end position="398"/>
    </location>
</feature>
<organism evidence="10 11">
    <name type="scientific">[Myrmecia] bisecta</name>
    <dbReference type="NCBI Taxonomy" id="41462"/>
    <lineage>
        <taxon>Eukaryota</taxon>
        <taxon>Viridiplantae</taxon>
        <taxon>Chlorophyta</taxon>
        <taxon>core chlorophytes</taxon>
        <taxon>Trebouxiophyceae</taxon>
        <taxon>Trebouxiales</taxon>
        <taxon>Trebouxiaceae</taxon>
        <taxon>Myrmecia</taxon>
    </lineage>
</organism>
<name>A0AAW1Q4S7_9CHLO</name>
<dbReference type="EMBL" id="JALJOR010000005">
    <property type="protein sequence ID" value="KAK9817045.1"/>
    <property type="molecule type" value="Genomic_DNA"/>
</dbReference>
<dbReference type="PANTHER" id="PTHR44329:SF214">
    <property type="entry name" value="PROTEIN KINASE DOMAIN-CONTAINING PROTEIN"/>
    <property type="match status" value="1"/>
</dbReference>
<comment type="caution">
    <text evidence="10">The sequence shown here is derived from an EMBL/GenBank/DDBJ whole genome shotgun (WGS) entry which is preliminary data.</text>
</comment>
<evidence type="ECO:0000313" key="10">
    <source>
        <dbReference type="EMBL" id="KAK9817045.1"/>
    </source>
</evidence>
<sequence>MLLLPATVAAQSSTSISSASELAAVLVNTSVAELVIQGNISLTLDSWPNGGLAIPAGHNVTLQGPGAIDFGGLASAITVSSNATLRLSDITISGVASRYLLDHPKLATPWGLDGYPSIVAQPNSTEELSNATMYYPGDDCGASYMNSHYGAFILQFGNAAVQQLGPLSVSVNSGQYYDVPLSDTSTQAVVATSHFLIQRSISICHPDPLYVASSPPTVASGAPSSSHSGGLAWYVIFVIVVGVVLALALTVTGAWWLHKQRRKMPISVESGLGADHQGGRDDLEKLPPATEWMPGPWNVRHGPIDGLTVSRMLGRGSFGRVYKGTWKGTEVAVKVIDVRSRAAGAVCMSLESIVSTAVCHPHVVNTYKVCTTSSTNSGPKYNDSANSQDSDISSSGSSEKLKKSSHAPKRDLLETWMVLEYCDKGSLETALDNHWLHSPNVGLPDMPGIYCCLLDVASGMDYLHSVGILHGDLKTANVLLKSTPKDSRGYICKLADFGLSRLLDGTQTHISTQSFGTITHMPAELLRNGKLTRAVDVYSFGMLMWELISGQPLYGGLTAPEVYHKVVYEDMRPMLPPHCPAPCRELMEQCWHQQAGRRPTFDAIIKVLQALAEVVGPASAPLVRDSYAALDEGPEGDEGYEDFDKGNHEGLDQVHRA</sequence>
<feature type="compositionally biased region" description="Basic and acidic residues" evidence="7">
    <location>
        <begin position="642"/>
        <end position="657"/>
    </location>
</feature>
<gene>
    <name evidence="10" type="ORF">WJX72_008849</name>
</gene>
<dbReference type="Pfam" id="PF07714">
    <property type="entry name" value="PK_Tyr_Ser-Thr"/>
    <property type="match status" value="2"/>
</dbReference>
<evidence type="ECO:0000256" key="6">
    <source>
        <dbReference type="PROSITE-ProRule" id="PRU10141"/>
    </source>
</evidence>
<keyword evidence="11" id="KW-1185">Reference proteome</keyword>
<evidence type="ECO:0000313" key="11">
    <source>
        <dbReference type="Proteomes" id="UP001489004"/>
    </source>
</evidence>
<dbReference type="SUPFAM" id="SSF56112">
    <property type="entry name" value="Protein kinase-like (PK-like)"/>
    <property type="match status" value="1"/>
</dbReference>
<feature type="domain" description="Protein kinase" evidence="9">
    <location>
        <begin position="307"/>
        <end position="611"/>
    </location>
</feature>
<feature type="compositionally biased region" description="Acidic residues" evidence="7">
    <location>
        <begin position="632"/>
        <end position="641"/>
    </location>
</feature>
<protein>
    <recommendedName>
        <fullName evidence="9">Protein kinase domain-containing protein</fullName>
    </recommendedName>
</protein>
<feature type="binding site" evidence="6">
    <location>
        <position position="334"/>
    </location>
    <ligand>
        <name>ATP</name>
        <dbReference type="ChEBI" id="CHEBI:30616"/>
    </ligand>
</feature>
<evidence type="ECO:0000256" key="1">
    <source>
        <dbReference type="ARBA" id="ARBA00022527"/>
    </source>
</evidence>
<dbReference type="Proteomes" id="UP001489004">
    <property type="component" value="Unassembled WGS sequence"/>
</dbReference>
<dbReference type="GO" id="GO:0005524">
    <property type="term" value="F:ATP binding"/>
    <property type="evidence" value="ECO:0007669"/>
    <property type="project" value="UniProtKB-UniRule"/>
</dbReference>
<proteinExistence type="predicted"/>
<feature type="region of interest" description="Disordered" evidence="7">
    <location>
        <begin position="374"/>
        <end position="406"/>
    </location>
</feature>
<keyword evidence="4" id="KW-0418">Kinase</keyword>
<dbReference type="Gene3D" id="1.10.510.10">
    <property type="entry name" value="Transferase(Phosphotransferase) domain 1"/>
    <property type="match status" value="1"/>
</dbReference>
<evidence type="ECO:0000256" key="4">
    <source>
        <dbReference type="ARBA" id="ARBA00022777"/>
    </source>
</evidence>
<evidence type="ECO:0000256" key="7">
    <source>
        <dbReference type="SAM" id="MobiDB-lite"/>
    </source>
</evidence>
<keyword evidence="5 6" id="KW-0067">ATP-binding</keyword>
<dbReference type="GO" id="GO:0004674">
    <property type="term" value="F:protein serine/threonine kinase activity"/>
    <property type="evidence" value="ECO:0007669"/>
    <property type="project" value="UniProtKB-KW"/>
</dbReference>
<evidence type="ECO:0000256" key="8">
    <source>
        <dbReference type="SAM" id="Phobius"/>
    </source>
</evidence>
<dbReference type="InterPro" id="IPR000719">
    <property type="entry name" value="Prot_kinase_dom"/>
</dbReference>
<dbReference type="PROSITE" id="PS50011">
    <property type="entry name" value="PROTEIN_KINASE_DOM"/>
    <property type="match status" value="1"/>
</dbReference>